<sequence>HCKRILFHPSHRGSPISQIVLNKLIFSRPLFFIMSLPNNISFHPNTFLLVGIPGMEAIHTWISIPFCLIYLTALLGNFSILFIIRTDSNLHEPMYFFLCMLSVADLILSTTAMPKILSIFWFHDREIYFEACLVQVFLIHSLCSMASGFILAMAFDRHVAICNPLRHSIILTHRVIQNVGLAIIFRGVILFCPQPFMLWWLPYCRTNVIPHTYCEFMALIKLACAETRICRTYSLTAAFLTGGLDFILILCSYVVILYTVFHLPSKAARLKTLGTCGSHVCVILVAYTPAFFSFLTHRFGHHVAPHIHIFVANIYVLVPPMVNPMIYGIRTKRIRERYLQVLTSHKF</sequence>
<reference evidence="1" key="3">
    <citation type="submission" date="2025-09" db="UniProtKB">
        <authorList>
            <consortium name="Ensembl"/>
        </authorList>
    </citation>
    <scope>IDENTIFICATION</scope>
</reference>
<protein>
    <submittedName>
        <fullName evidence="1">Uncharacterized protein</fullName>
    </submittedName>
</protein>
<proteinExistence type="predicted"/>
<gene>
    <name evidence="1" type="primary">LOC101112160</name>
</gene>
<dbReference type="Ensembl" id="ENSOART00020071682.1">
    <property type="protein sequence ID" value="ENSOARP00020039837.1"/>
    <property type="gene ID" value="ENSOARG00020037558.1"/>
</dbReference>
<name>A0AC11D6Y2_SHEEP</name>
<reference evidence="1" key="2">
    <citation type="submission" date="2025-08" db="UniProtKB">
        <authorList>
            <consortium name="Ensembl"/>
        </authorList>
    </citation>
    <scope>IDENTIFICATION</scope>
</reference>
<organism evidence="1">
    <name type="scientific">Ovis aries</name>
    <name type="common">Sheep</name>
    <dbReference type="NCBI Taxonomy" id="9940"/>
    <lineage>
        <taxon>Eukaryota</taxon>
        <taxon>Metazoa</taxon>
        <taxon>Chordata</taxon>
        <taxon>Craniata</taxon>
        <taxon>Vertebrata</taxon>
        <taxon>Euteleostomi</taxon>
        <taxon>Mammalia</taxon>
        <taxon>Eutheria</taxon>
        <taxon>Laurasiatheria</taxon>
        <taxon>Artiodactyla</taxon>
        <taxon>Ruminantia</taxon>
        <taxon>Pecora</taxon>
        <taxon>Bovidae</taxon>
        <taxon>Caprinae</taxon>
        <taxon>Ovis</taxon>
    </lineage>
</organism>
<reference evidence="1" key="1">
    <citation type="submission" date="2020-11" db="EMBL/GenBank/DDBJ databases">
        <authorList>
            <person name="Davenport K.M."/>
            <person name="Bickhart D.M."/>
            <person name="Smith T.P.L."/>
            <person name="Murdoch B.M."/>
            <person name="Rosen B.D."/>
        </authorList>
    </citation>
    <scope>NUCLEOTIDE SEQUENCE [LARGE SCALE GENOMIC DNA]</scope>
    <source>
        <strain evidence="1">OAR_USU_Benz2616</strain>
    </source>
</reference>
<accession>A0AC11D6Y2</accession>
<evidence type="ECO:0000313" key="1">
    <source>
        <dbReference type="Ensembl" id="ENSOARP00020039837.1"/>
    </source>
</evidence>